<gene>
    <name evidence="3" type="ORF">SCHPADRAFT_838283</name>
</gene>
<evidence type="ECO:0000256" key="1">
    <source>
        <dbReference type="SAM" id="MobiDB-lite"/>
    </source>
</evidence>
<dbReference type="STRING" id="27342.A0A0H2R362"/>
<reference evidence="3 4" key="1">
    <citation type="submission" date="2015-04" db="EMBL/GenBank/DDBJ databases">
        <title>Complete genome sequence of Schizopora paradoxa KUC8140, a cosmopolitan wood degrader in East Asia.</title>
        <authorList>
            <consortium name="DOE Joint Genome Institute"/>
            <person name="Min B."/>
            <person name="Park H."/>
            <person name="Jang Y."/>
            <person name="Kim J.-J."/>
            <person name="Kim K.H."/>
            <person name="Pangilinan J."/>
            <person name="Lipzen A."/>
            <person name="Riley R."/>
            <person name="Grigoriev I.V."/>
            <person name="Spatafora J.W."/>
            <person name="Choi I.-G."/>
        </authorList>
    </citation>
    <scope>NUCLEOTIDE SEQUENCE [LARGE SCALE GENOMIC DNA]</scope>
    <source>
        <strain evidence="3 4">KUC8140</strain>
    </source>
</reference>
<feature type="region of interest" description="Disordered" evidence="1">
    <location>
        <begin position="145"/>
        <end position="172"/>
    </location>
</feature>
<evidence type="ECO:0000313" key="4">
    <source>
        <dbReference type="Proteomes" id="UP000053477"/>
    </source>
</evidence>
<evidence type="ECO:0000259" key="2">
    <source>
        <dbReference type="Pfam" id="PF20231"/>
    </source>
</evidence>
<dbReference type="Proteomes" id="UP000053477">
    <property type="component" value="Unassembled WGS sequence"/>
</dbReference>
<dbReference type="AlphaFoldDB" id="A0A0H2R362"/>
<organism evidence="3 4">
    <name type="scientific">Schizopora paradoxa</name>
    <dbReference type="NCBI Taxonomy" id="27342"/>
    <lineage>
        <taxon>Eukaryota</taxon>
        <taxon>Fungi</taxon>
        <taxon>Dikarya</taxon>
        <taxon>Basidiomycota</taxon>
        <taxon>Agaricomycotina</taxon>
        <taxon>Agaricomycetes</taxon>
        <taxon>Hymenochaetales</taxon>
        <taxon>Schizoporaceae</taxon>
        <taxon>Schizopora</taxon>
    </lineage>
</organism>
<dbReference type="EMBL" id="KQ086222">
    <property type="protein sequence ID" value="KLO06254.1"/>
    <property type="molecule type" value="Genomic_DNA"/>
</dbReference>
<feature type="compositionally biased region" description="Basic and acidic residues" evidence="1">
    <location>
        <begin position="145"/>
        <end position="160"/>
    </location>
</feature>
<evidence type="ECO:0000313" key="3">
    <source>
        <dbReference type="EMBL" id="KLO06254.1"/>
    </source>
</evidence>
<dbReference type="InterPro" id="IPR046496">
    <property type="entry name" value="DUF6589"/>
</dbReference>
<dbReference type="OrthoDB" id="2496395at2759"/>
<sequence length="764" mass="85573">MKEWAVNVACRMVYQEGERTTKSGILRVRPADINAKFVRSFDFQELFSNVRDRCPTMIKILRNFSTTNRQQKSMTPAKEEKKILSATSATVAALGERSRDNIYFRLMMGLWMYGNGASRQQFAISNHLGYSVSYTTIIGRGKKARDQYQREASRGVDGHSNDTPPKTNGKIRHPGALELLSQSVREEARDEARDAVNQWIYDNINLELAPHDQILGKTTDIQQNGTSATLRILKGVDPADLKTEELLSNLVNAEHMTLDKLDLNLEESSELRESLAYAVMRIAVHHGGDHLRKFMKVLRESEPSSTYKAPPEKTSVHPLPAFQINEATTTGNAEVISAILEELRLDPEDPDFIKRISIVAGDQLSIARLRSVAAIRAGNEGDGQALSSLVRVPGLFHYGMNNTTQVLVTHLGPPNHDISNPASLSAHNTLLHRKVVVGSSPPNYRTAKNLIDVSLYARVLHCLLRVSTKATLEEYARNATFDSFKTDAFSVVDQFANAQVVENLRNKRLLDPDNGGDMIFENASLFMRDALLLREFSDAVRVGDAGRVFKIIKLWAFGFRGGGKPKYAQEAMEFVHNATCVWTEKQRCVFLRFLFINTDGTLTGNIPLDLKQEFMNNLLKNIFRAQGGKSNFWEWAALIGPLCELLQDLNRELGRTLGTKNNNHHAAPDLTVDIKVLMDSLEKHEVYKIIPGRKLAEDDAPVTDCISAGRSCMTWGLSNPIDDFNNSLDKLQRRLRVKPLTGSSLLHPEGLLRRMLHLCVLTIS</sequence>
<dbReference type="InParanoid" id="A0A0H2R362"/>
<name>A0A0H2R362_9AGAM</name>
<proteinExistence type="predicted"/>
<protein>
    <recommendedName>
        <fullName evidence="2">DUF6589 domain-containing protein</fullName>
    </recommendedName>
</protein>
<dbReference type="Pfam" id="PF20231">
    <property type="entry name" value="DUF6589"/>
    <property type="match status" value="1"/>
</dbReference>
<keyword evidence="4" id="KW-1185">Reference proteome</keyword>
<feature type="domain" description="DUF6589" evidence="2">
    <location>
        <begin position="254"/>
        <end position="665"/>
    </location>
</feature>
<accession>A0A0H2R362</accession>